<feature type="compositionally biased region" description="Basic and acidic residues" evidence="4">
    <location>
        <begin position="63"/>
        <end position="72"/>
    </location>
</feature>
<reference evidence="7 8" key="1">
    <citation type="submission" date="2018-08" db="EMBL/GenBank/DDBJ databases">
        <title>Genome and evolution of the arbuscular mycorrhizal fungus Diversispora epigaea (formerly Glomus versiforme) and its bacterial endosymbionts.</title>
        <authorList>
            <person name="Sun X."/>
            <person name="Fei Z."/>
            <person name="Harrison M."/>
        </authorList>
    </citation>
    <scope>NUCLEOTIDE SEQUENCE [LARGE SCALE GENOMIC DNA]</scope>
    <source>
        <strain evidence="7 8">IT104</strain>
    </source>
</reference>
<dbReference type="GO" id="GO:0046872">
    <property type="term" value="F:metal ion binding"/>
    <property type="evidence" value="ECO:0007669"/>
    <property type="project" value="UniProtKB-KW"/>
</dbReference>
<dbReference type="InterPro" id="IPR007051">
    <property type="entry name" value="CHORD_dom"/>
</dbReference>
<keyword evidence="8" id="KW-1185">Reference proteome</keyword>
<dbReference type="Pfam" id="PF04969">
    <property type="entry name" value="CS"/>
    <property type="match status" value="1"/>
</dbReference>
<feature type="domain" description="CHORD" evidence="6">
    <location>
        <begin position="4"/>
        <end position="63"/>
    </location>
</feature>
<evidence type="ECO:0000259" key="6">
    <source>
        <dbReference type="PROSITE" id="PS51401"/>
    </source>
</evidence>
<comment type="caution">
    <text evidence="7">The sequence shown here is derived from an EMBL/GenBank/DDBJ whole genome shotgun (WGS) entry which is preliminary data.</text>
</comment>
<evidence type="ECO:0000256" key="3">
    <source>
        <dbReference type="ARBA" id="ARBA00022833"/>
    </source>
</evidence>
<feature type="domain" description="CS" evidence="5">
    <location>
        <begin position="221"/>
        <end position="310"/>
    </location>
</feature>
<accession>A0A397JTF3</accession>
<dbReference type="PANTHER" id="PTHR46983:SF3">
    <property type="entry name" value="CHPADIPLOID STATE MAINTENANCE PROTEIN CHPA"/>
    <property type="match status" value="1"/>
</dbReference>
<sequence length="348" mass="39411">MPVCVNKGCQQTYNEDENNDEACCHHPSPPIFHEGLKGWQCCKRRVMTFEEFQQIPGCTRGRHSSEAPKPKESTTTPKSTETKETPNISKIDENGVEVYETSTKYTPPAPQPPLQQFEKIVPPPEKEPEEDDPSIPVTIGTKCKRNACNYLFVDEATSRGEGPEAKCDHHPGTPIFHEGSKGWSCCSRKVLEFEEFLKIKGCNTGNHLFVGSDKKEKEEEFVQCRHDWYQTPAYIIMSIFVKKIDKEKSTIIFKEKELNVDIKTIDDKIFKQTYPLYQCIDPENSKYEFLSTKIEIKLKKANGISWPSLRSDEDYGATTTFGVQGGDATVGGKNYTLATDSPLYANKQ</sequence>
<dbReference type="AlphaFoldDB" id="A0A397JTF3"/>
<feature type="region of interest" description="Disordered" evidence="4">
    <location>
        <begin position="58"/>
        <end position="138"/>
    </location>
</feature>
<dbReference type="InterPro" id="IPR008978">
    <property type="entry name" value="HSP20-like_chaperone"/>
</dbReference>
<gene>
    <name evidence="7" type="ORF">Glove_22g19</name>
</gene>
<evidence type="ECO:0000256" key="4">
    <source>
        <dbReference type="SAM" id="MobiDB-lite"/>
    </source>
</evidence>
<dbReference type="Pfam" id="PF04968">
    <property type="entry name" value="CHORD"/>
    <property type="match status" value="2"/>
</dbReference>
<evidence type="ECO:0000259" key="5">
    <source>
        <dbReference type="PROSITE" id="PS51203"/>
    </source>
</evidence>
<evidence type="ECO:0000256" key="2">
    <source>
        <dbReference type="ARBA" id="ARBA00022737"/>
    </source>
</evidence>
<dbReference type="InterPro" id="IPR039790">
    <property type="entry name" value="CHRD1"/>
</dbReference>
<dbReference type="SUPFAM" id="SSF49764">
    <property type="entry name" value="HSP20-like chaperones"/>
    <property type="match status" value="1"/>
</dbReference>
<keyword evidence="3" id="KW-0862">Zinc</keyword>
<keyword evidence="1" id="KW-0479">Metal-binding</keyword>
<organism evidence="7 8">
    <name type="scientific">Diversispora epigaea</name>
    <dbReference type="NCBI Taxonomy" id="1348612"/>
    <lineage>
        <taxon>Eukaryota</taxon>
        <taxon>Fungi</taxon>
        <taxon>Fungi incertae sedis</taxon>
        <taxon>Mucoromycota</taxon>
        <taxon>Glomeromycotina</taxon>
        <taxon>Glomeromycetes</taxon>
        <taxon>Diversisporales</taxon>
        <taxon>Diversisporaceae</taxon>
        <taxon>Diversispora</taxon>
    </lineage>
</organism>
<dbReference type="Proteomes" id="UP000266861">
    <property type="component" value="Unassembled WGS sequence"/>
</dbReference>
<evidence type="ECO:0008006" key="9">
    <source>
        <dbReference type="Google" id="ProtNLM"/>
    </source>
</evidence>
<dbReference type="STRING" id="1348612.A0A397JTF3"/>
<dbReference type="PROSITE" id="PS51203">
    <property type="entry name" value="CS"/>
    <property type="match status" value="1"/>
</dbReference>
<dbReference type="Gene3D" id="4.10.1130.20">
    <property type="match status" value="2"/>
</dbReference>
<dbReference type="CDD" id="cd06466">
    <property type="entry name" value="p23_CS_SGT1_like"/>
    <property type="match status" value="1"/>
</dbReference>
<protein>
    <recommendedName>
        <fullName evidence="9">CS domain-containing protein</fullName>
    </recommendedName>
</protein>
<dbReference type="OrthoDB" id="1898560at2759"/>
<dbReference type="EMBL" id="PQFF01000020">
    <property type="protein sequence ID" value="RHZ88474.1"/>
    <property type="molecule type" value="Genomic_DNA"/>
</dbReference>
<evidence type="ECO:0000313" key="8">
    <source>
        <dbReference type="Proteomes" id="UP000266861"/>
    </source>
</evidence>
<name>A0A397JTF3_9GLOM</name>
<dbReference type="PANTHER" id="PTHR46983">
    <property type="entry name" value="CYSTEINE AND HISTIDINE-RICH DOMAIN-CONTAINING PROTEIN 1"/>
    <property type="match status" value="1"/>
</dbReference>
<dbReference type="InterPro" id="IPR007052">
    <property type="entry name" value="CS_dom"/>
</dbReference>
<feature type="domain" description="CHORD" evidence="6">
    <location>
        <begin position="143"/>
        <end position="207"/>
    </location>
</feature>
<evidence type="ECO:0000313" key="7">
    <source>
        <dbReference type="EMBL" id="RHZ88474.1"/>
    </source>
</evidence>
<proteinExistence type="predicted"/>
<dbReference type="Gene3D" id="2.60.40.790">
    <property type="match status" value="1"/>
</dbReference>
<evidence type="ECO:0000256" key="1">
    <source>
        <dbReference type="ARBA" id="ARBA00022723"/>
    </source>
</evidence>
<keyword evidence="2" id="KW-0677">Repeat</keyword>
<dbReference type="PROSITE" id="PS51401">
    <property type="entry name" value="CHORD"/>
    <property type="match status" value="2"/>
</dbReference>